<evidence type="ECO:0000313" key="1">
    <source>
        <dbReference type="EMBL" id="SVE20727.1"/>
    </source>
</evidence>
<protein>
    <recommendedName>
        <fullName evidence="2">MalT-like TPR region domain-containing protein</fullName>
    </recommendedName>
</protein>
<gene>
    <name evidence="1" type="ORF">METZ01_LOCUS473581</name>
</gene>
<name>A0A383BKR6_9ZZZZ</name>
<dbReference type="SUPFAM" id="SSF48452">
    <property type="entry name" value="TPR-like"/>
    <property type="match status" value="1"/>
</dbReference>
<dbReference type="EMBL" id="UINC01201399">
    <property type="protein sequence ID" value="SVE20727.1"/>
    <property type="molecule type" value="Genomic_DNA"/>
</dbReference>
<proteinExistence type="predicted"/>
<organism evidence="1">
    <name type="scientific">marine metagenome</name>
    <dbReference type="NCBI Taxonomy" id="408172"/>
    <lineage>
        <taxon>unclassified sequences</taxon>
        <taxon>metagenomes</taxon>
        <taxon>ecological metagenomes</taxon>
    </lineage>
</organism>
<reference evidence="1" key="1">
    <citation type="submission" date="2018-05" db="EMBL/GenBank/DDBJ databases">
        <authorList>
            <person name="Lanie J.A."/>
            <person name="Ng W.-L."/>
            <person name="Kazmierczak K.M."/>
            <person name="Andrzejewski T.M."/>
            <person name="Davidsen T.M."/>
            <person name="Wayne K.J."/>
            <person name="Tettelin H."/>
            <person name="Glass J.I."/>
            <person name="Rusch D."/>
            <person name="Podicherti R."/>
            <person name="Tsui H.-C.T."/>
            <person name="Winkler M.E."/>
        </authorList>
    </citation>
    <scope>NUCLEOTIDE SEQUENCE</scope>
</reference>
<dbReference type="InterPro" id="IPR011990">
    <property type="entry name" value="TPR-like_helical_dom_sf"/>
</dbReference>
<accession>A0A383BKR6</accession>
<evidence type="ECO:0008006" key="2">
    <source>
        <dbReference type="Google" id="ProtNLM"/>
    </source>
</evidence>
<feature type="non-terminal residue" evidence="1">
    <location>
        <position position="1"/>
    </location>
</feature>
<feature type="non-terminal residue" evidence="1">
    <location>
        <position position="245"/>
    </location>
</feature>
<sequence>SSAPSVDIGEVTRLLESAITIGQKECRHFRDQEINTYLNLAFCHFHRNAMPEATAALARARSVEKRFNHPYLELWALDIEARIAARSNHEDTALERYKAMHQAALRAADPGGRWRALAGQATTLDSMGQRELAHQHFARAEALMSEDSLLIPLHGGRDALLSKRGYVTQRYVASLLESHEPERALQVIRQTRSRYLREMRMADMMSHLDAKTELDWQAAMSLYKGKRSELENLVADAWSVPKNEL</sequence>
<dbReference type="AlphaFoldDB" id="A0A383BKR6"/>
<dbReference type="Gene3D" id="1.25.40.10">
    <property type="entry name" value="Tetratricopeptide repeat domain"/>
    <property type="match status" value="1"/>
</dbReference>